<feature type="domain" description="DAGKc" evidence="13">
    <location>
        <begin position="1"/>
        <end position="132"/>
    </location>
</feature>
<accession>A0A143YXK2</accession>
<evidence type="ECO:0000256" key="1">
    <source>
        <dbReference type="ARBA" id="ARBA00001946"/>
    </source>
</evidence>
<dbReference type="GO" id="GO:0046872">
    <property type="term" value="F:metal ion binding"/>
    <property type="evidence" value="ECO:0007669"/>
    <property type="project" value="UniProtKB-KW"/>
</dbReference>
<dbReference type="NCBIfam" id="NF009603">
    <property type="entry name" value="PRK13055.1"/>
    <property type="match status" value="1"/>
</dbReference>
<keyword evidence="10" id="KW-0443">Lipid metabolism</keyword>
<sequence>MRARVIYNPTSGREILKKSMIDILQILEEAGYEASAYATTPEPLSATKEAERAALAGFDLIVAAGGDGTVNEVVNGIAGLEKRPTIGIIPAGTTNDYARALKIPRSNLLDAARVIAEGNAIPMDIGQANDTYFINIAAGGYLTDLTYDVPTKLKTIFGYLAYLGKGAEKIPQLKPMHMRIEYENGIFDGMASMFFVALTNSVGGFETIDPNIVLGDGKFTLFIVKTANIFEILQVLVQVLNGGRHLENANVLYTHTSFVKAEALDGSRLMINLDGEYGGDAPTLFTNLQQHIQIIGNTSDYAEPIDQEVDEDIFAGAGTGFMKEFETLSPDEVTDKHLPYDGKDE</sequence>
<evidence type="ECO:0000256" key="8">
    <source>
        <dbReference type="ARBA" id="ARBA00022840"/>
    </source>
</evidence>
<dbReference type="PANTHER" id="PTHR12358">
    <property type="entry name" value="SPHINGOSINE KINASE"/>
    <property type="match status" value="1"/>
</dbReference>
<evidence type="ECO:0000256" key="3">
    <source>
        <dbReference type="ARBA" id="ARBA00022516"/>
    </source>
</evidence>
<evidence type="ECO:0000256" key="5">
    <source>
        <dbReference type="ARBA" id="ARBA00022723"/>
    </source>
</evidence>
<dbReference type="PROSITE" id="PS50146">
    <property type="entry name" value="DAGK"/>
    <property type="match status" value="1"/>
</dbReference>
<comment type="cofactor">
    <cofactor evidence="1">
        <name>Mg(2+)</name>
        <dbReference type="ChEBI" id="CHEBI:18420"/>
    </cofactor>
</comment>
<evidence type="ECO:0000256" key="2">
    <source>
        <dbReference type="ARBA" id="ARBA00005983"/>
    </source>
</evidence>
<gene>
    <name evidence="14" type="ORF">Tpal_2349</name>
</gene>
<evidence type="ECO:0000313" key="14">
    <source>
        <dbReference type="EMBL" id="CZQ99275.1"/>
    </source>
</evidence>
<evidence type="ECO:0000256" key="12">
    <source>
        <dbReference type="ARBA" id="ARBA00023264"/>
    </source>
</evidence>
<dbReference type="Proteomes" id="UP000242754">
    <property type="component" value="Unassembled WGS sequence"/>
</dbReference>
<dbReference type="GO" id="GO:0008654">
    <property type="term" value="P:phospholipid biosynthetic process"/>
    <property type="evidence" value="ECO:0007669"/>
    <property type="project" value="UniProtKB-KW"/>
</dbReference>
<evidence type="ECO:0000256" key="6">
    <source>
        <dbReference type="ARBA" id="ARBA00022741"/>
    </source>
</evidence>
<dbReference type="InterPro" id="IPR045540">
    <property type="entry name" value="YegS/DAGK_C"/>
</dbReference>
<evidence type="ECO:0000259" key="13">
    <source>
        <dbReference type="PROSITE" id="PS50146"/>
    </source>
</evidence>
<dbReference type="NCBIfam" id="TIGR00147">
    <property type="entry name" value="YegS/Rv2252/BmrU family lipid kinase"/>
    <property type="match status" value="1"/>
</dbReference>
<dbReference type="GO" id="GO:0004143">
    <property type="term" value="F:ATP-dependent diacylglycerol kinase activity"/>
    <property type="evidence" value="ECO:0007669"/>
    <property type="project" value="TreeGrafter"/>
</dbReference>
<evidence type="ECO:0000313" key="15">
    <source>
        <dbReference type="Proteomes" id="UP000242754"/>
    </source>
</evidence>
<evidence type="ECO:0000256" key="11">
    <source>
        <dbReference type="ARBA" id="ARBA00023209"/>
    </source>
</evidence>
<dbReference type="NCBIfam" id="NF009874">
    <property type="entry name" value="PRK13337.1"/>
    <property type="match status" value="1"/>
</dbReference>
<keyword evidence="4" id="KW-0808">Transferase</keyword>
<keyword evidence="5" id="KW-0479">Metal-binding</keyword>
<name>A0A143YXK2_9LACT</name>
<dbReference type="GO" id="GO:0005524">
    <property type="term" value="F:ATP binding"/>
    <property type="evidence" value="ECO:0007669"/>
    <property type="project" value="UniProtKB-KW"/>
</dbReference>
<dbReference type="Pfam" id="PF19279">
    <property type="entry name" value="YegS_C"/>
    <property type="match status" value="1"/>
</dbReference>
<dbReference type="InterPro" id="IPR001206">
    <property type="entry name" value="Diacylglycerol_kinase_cat_dom"/>
</dbReference>
<proteinExistence type="inferred from homology"/>
<dbReference type="Gene3D" id="2.60.200.40">
    <property type="match status" value="1"/>
</dbReference>
<dbReference type="EMBL" id="FJNE01000008">
    <property type="protein sequence ID" value="CZQ99275.1"/>
    <property type="molecule type" value="Genomic_DNA"/>
</dbReference>
<dbReference type="Pfam" id="PF00781">
    <property type="entry name" value="DAGK_cat"/>
    <property type="match status" value="1"/>
</dbReference>
<dbReference type="SUPFAM" id="SSF111331">
    <property type="entry name" value="NAD kinase/diacylglycerol kinase-like"/>
    <property type="match status" value="1"/>
</dbReference>
<keyword evidence="3" id="KW-0444">Lipid biosynthesis</keyword>
<dbReference type="SMART" id="SM00046">
    <property type="entry name" value="DAGKc"/>
    <property type="match status" value="1"/>
</dbReference>
<dbReference type="PANTHER" id="PTHR12358:SF106">
    <property type="entry name" value="LIPID KINASE YEGS"/>
    <property type="match status" value="1"/>
</dbReference>
<keyword evidence="8" id="KW-0067">ATP-binding</keyword>
<dbReference type="RefSeq" id="WP_087033903.1">
    <property type="nucleotide sequence ID" value="NZ_FJNE01000008.1"/>
</dbReference>
<dbReference type="InterPro" id="IPR005218">
    <property type="entry name" value="Diacylglycerol/lipid_kinase"/>
</dbReference>
<keyword evidence="9" id="KW-0460">Magnesium</keyword>
<keyword evidence="12" id="KW-1208">Phospholipid metabolism</keyword>
<reference evidence="14 15" key="1">
    <citation type="submission" date="2016-02" db="EMBL/GenBank/DDBJ databases">
        <authorList>
            <person name="Wen L."/>
            <person name="He K."/>
            <person name="Yang H."/>
        </authorList>
    </citation>
    <scope>NUCLEOTIDE SEQUENCE [LARGE SCALE GENOMIC DNA]</scope>
    <source>
        <strain evidence="14">Trichococcus palustris</strain>
    </source>
</reference>
<dbReference type="GO" id="GO:0005886">
    <property type="term" value="C:plasma membrane"/>
    <property type="evidence" value="ECO:0007669"/>
    <property type="project" value="TreeGrafter"/>
</dbReference>
<protein>
    <submittedName>
        <fullName evidence="14">Diacylglycerol/lipid kinase</fullName>
    </submittedName>
</protein>
<dbReference type="Gene3D" id="3.40.50.10330">
    <property type="entry name" value="Probable inorganic polyphosphate/atp-NAD kinase, domain 1"/>
    <property type="match status" value="1"/>
</dbReference>
<evidence type="ECO:0000256" key="7">
    <source>
        <dbReference type="ARBA" id="ARBA00022777"/>
    </source>
</evidence>
<dbReference type="AlphaFoldDB" id="A0A143YXK2"/>
<dbReference type="InterPro" id="IPR050187">
    <property type="entry name" value="Lipid_Phosphate_FormReg"/>
</dbReference>
<keyword evidence="6" id="KW-0547">Nucleotide-binding</keyword>
<keyword evidence="15" id="KW-1185">Reference proteome</keyword>
<organism evidence="14 15">
    <name type="scientific">Trichococcus palustris</name>
    <dbReference type="NCBI Taxonomy" id="140314"/>
    <lineage>
        <taxon>Bacteria</taxon>
        <taxon>Bacillati</taxon>
        <taxon>Bacillota</taxon>
        <taxon>Bacilli</taxon>
        <taxon>Lactobacillales</taxon>
        <taxon>Carnobacteriaceae</taxon>
        <taxon>Trichococcus</taxon>
    </lineage>
</organism>
<comment type="similarity">
    <text evidence="2">Belongs to the diacylglycerol/lipid kinase family.</text>
</comment>
<dbReference type="STRING" id="140314.SAMN04488076_10789"/>
<evidence type="ECO:0000256" key="10">
    <source>
        <dbReference type="ARBA" id="ARBA00023098"/>
    </source>
</evidence>
<dbReference type="InterPro" id="IPR017438">
    <property type="entry name" value="ATP-NAD_kinase_N"/>
</dbReference>
<evidence type="ECO:0000256" key="4">
    <source>
        <dbReference type="ARBA" id="ARBA00022679"/>
    </source>
</evidence>
<keyword evidence="11" id="KW-0594">Phospholipid biosynthesis</keyword>
<dbReference type="InterPro" id="IPR016064">
    <property type="entry name" value="NAD/diacylglycerol_kinase_sf"/>
</dbReference>
<keyword evidence="7 14" id="KW-0418">Kinase</keyword>
<dbReference type="OrthoDB" id="142078at2"/>
<evidence type="ECO:0000256" key="9">
    <source>
        <dbReference type="ARBA" id="ARBA00022842"/>
    </source>
</evidence>